<sequence>MFYQILERFKSFICADVLFGVFSFCDPVLLGLKVAFISDRLDRLVDAHFNSKEWSLGRLDIHRAINGNGAEIVIFDGKVAHRLPFLQAPLPDKVIGFECLWIRYIDRSVIDFLQSFRPKGTHLSIATTDNHNRSLEIIWQTIWPLFKDNMCSLSLRSSAIDRLRQISPTVLGDCAKLRVINSFRLFPEFPADDSAGASSDQALAKWLHTPRGDGLPKVLKICQFRLEHIEGLKRAFFNSTDPLNFIILWYYSSVDGPVPFEVKNNLTGERLVLRCLNSWHLLLVRCPIERDDVKWAELEKEAVERDWRHQWNRISIGFKDLGAIGDDLFDANEGPSKPKKRKK</sequence>
<protein>
    <submittedName>
        <fullName evidence="2">FBA_2 domain-containing protein</fullName>
    </submittedName>
</protein>
<evidence type="ECO:0000313" key="2">
    <source>
        <dbReference type="WBParaSite" id="GPLIN_000297800"/>
    </source>
</evidence>
<name>A0A183BQU2_GLOPA</name>
<dbReference type="WBParaSite" id="GPLIN_000297800">
    <property type="protein sequence ID" value="GPLIN_000297800"/>
    <property type="gene ID" value="GPLIN_000297800"/>
</dbReference>
<keyword evidence="1" id="KW-1185">Reference proteome</keyword>
<reference evidence="2" key="2">
    <citation type="submission" date="2016-06" db="UniProtKB">
        <authorList>
            <consortium name="WormBaseParasite"/>
        </authorList>
    </citation>
    <scope>IDENTIFICATION</scope>
</reference>
<evidence type="ECO:0000313" key="1">
    <source>
        <dbReference type="Proteomes" id="UP000050741"/>
    </source>
</evidence>
<dbReference type="AlphaFoldDB" id="A0A183BQU2"/>
<organism evidence="1 2">
    <name type="scientific">Globodera pallida</name>
    <name type="common">Potato cyst nematode worm</name>
    <name type="synonym">Heterodera pallida</name>
    <dbReference type="NCBI Taxonomy" id="36090"/>
    <lineage>
        <taxon>Eukaryota</taxon>
        <taxon>Metazoa</taxon>
        <taxon>Ecdysozoa</taxon>
        <taxon>Nematoda</taxon>
        <taxon>Chromadorea</taxon>
        <taxon>Rhabditida</taxon>
        <taxon>Tylenchina</taxon>
        <taxon>Tylenchomorpha</taxon>
        <taxon>Tylenchoidea</taxon>
        <taxon>Heteroderidae</taxon>
        <taxon>Heteroderinae</taxon>
        <taxon>Globodera</taxon>
    </lineage>
</organism>
<dbReference type="Proteomes" id="UP000050741">
    <property type="component" value="Unassembled WGS sequence"/>
</dbReference>
<proteinExistence type="predicted"/>
<accession>A0A183BQU2</accession>
<reference evidence="1" key="1">
    <citation type="submission" date="2014-05" db="EMBL/GenBank/DDBJ databases">
        <title>The genome and life-stage specific transcriptomes of Globodera pallida elucidate key aspects of plant parasitism by a cyst nematode.</title>
        <authorList>
            <person name="Cotton J.A."/>
            <person name="Lilley C.J."/>
            <person name="Jones L.M."/>
            <person name="Kikuchi T."/>
            <person name="Reid A.J."/>
            <person name="Thorpe P."/>
            <person name="Tsai I.J."/>
            <person name="Beasley H."/>
            <person name="Blok V."/>
            <person name="Cock P.J.A."/>
            <person name="Van den Akker S.E."/>
            <person name="Holroyd N."/>
            <person name="Hunt M."/>
            <person name="Mantelin S."/>
            <person name="Naghra H."/>
            <person name="Pain A."/>
            <person name="Palomares-Rius J.E."/>
            <person name="Zarowiecki M."/>
            <person name="Berriman M."/>
            <person name="Jones J.T."/>
            <person name="Urwin P.E."/>
        </authorList>
    </citation>
    <scope>NUCLEOTIDE SEQUENCE [LARGE SCALE GENOMIC DNA]</scope>
    <source>
        <strain evidence="1">Lindley</strain>
    </source>
</reference>